<keyword evidence="2" id="KW-0238">DNA-binding</keyword>
<evidence type="ECO:0000259" key="4">
    <source>
        <dbReference type="PROSITE" id="PS50042"/>
    </source>
</evidence>
<dbReference type="GO" id="GO:0005829">
    <property type="term" value="C:cytosol"/>
    <property type="evidence" value="ECO:0007669"/>
    <property type="project" value="TreeGrafter"/>
</dbReference>
<dbReference type="InterPro" id="IPR012318">
    <property type="entry name" value="HTH_CRP"/>
</dbReference>
<dbReference type="PANTHER" id="PTHR24567:SF77">
    <property type="entry name" value="NUCLEOSIDE-RESPONSIVE TRANSCRIPTIONAL ACTIVATOR OF NUCLEOSIDE UTILIZATION DEOR"/>
    <property type="match status" value="1"/>
</dbReference>
<dbReference type="Proteomes" id="UP000198417">
    <property type="component" value="Unassembled WGS sequence"/>
</dbReference>
<dbReference type="GO" id="GO:0003677">
    <property type="term" value="F:DNA binding"/>
    <property type="evidence" value="ECO:0007669"/>
    <property type="project" value="UniProtKB-KW"/>
</dbReference>
<dbReference type="PROSITE" id="PS50042">
    <property type="entry name" value="CNMP_BINDING_3"/>
    <property type="match status" value="1"/>
</dbReference>
<feature type="domain" description="HTH crp-type" evidence="5">
    <location>
        <begin position="148"/>
        <end position="212"/>
    </location>
</feature>
<accession>A0A238VHA8</accession>
<dbReference type="InterPro" id="IPR000595">
    <property type="entry name" value="cNMP-bd_dom"/>
</dbReference>
<dbReference type="Pfam" id="PF13545">
    <property type="entry name" value="HTH_Crp_2"/>
    <property type="match status" value="1"/>
</dbReference>
<dbReference type="InterPro" id="IPR036390">
    <property type="entry name" value="WH_DNA-bd_sf"/>
</dbReference>
<dbReference type="GO" id="GO:0003700">
    <property type="term" value="F:DNA-binding transcription factor activity"/>
    <property type="evidence" value="ECO:0007669"/>
    <property type="project" value="TreeGrafter"/>
</dbReference>
<dbReference type="PANTHER" id="PTHR24567">
    <property type="entry name" value="CRP FAMILY TRANSCRIPTIONAL REGULATORY PROTEIN"/>
    <property type="match status" value="1"/>
</dbReference>
<evidence type="ECO:0000256" key="2">
    <source>
        <dbReference type="ARBA" id="ARBA00023125"/>
    </source>
</evidence>
<proteinExistence type="predicted"/>
<dbReference type="PRINTS" id="PR00034">
    <property type="entry name" value="HTHCRP"/>
</dbReference>
<keyword evidence="6" id="KW-0808">Transferase</keyword>
<evidence type="ECO:0000313" key="6">
    <source>
        <dbReference type="EMBL" id="SNR33477.1"/>
    </source>
</evidence>
<feature type="domain" description="Cyclic nucleotide-binding" evidence="4">
    <location>
        <begin position="15"/>
        <end position="118"/>
    </location>
</feature>
<dbReference type="InterPro" id="IPR050397">
    <property type="entry name" value="Env_Response_Regulators"/>
</dbReference>
<dbReference type="Pfam" id="PF00027">
    <property type="entry name" value="cNMP_binding"/>
    <property type="match status" value="1"/>
</dbReference>
<gene>
    <name evidence="6" type="ORF">SAMN06265370_102137</name>
</gene>
<dbReference type="CDD" id="cd00038">
    <property type="entry name" value="CAP_ED"/>
    <property type="match status" value="1"/>
</dbReference>
<dbReference type="Gene3D" id="2.60.120.10">
    <property type="entry name" value="Jelly Rolls"/>
    <property type="match status" value="1"/>
</dbReference>
<dbReference type="SUPFAM" id="SSF51206">
    <property type="entry name" value="cAMP-binding domain-like"/>
    <property type="match status" value="1"/>
</dbReference>
<dbReference type="EMBL" id="FZNN01000002">
    <property type="protein sequence ID" value="SNR33477.1"/>
    <property type="molecule type" value="Genomic_DNA"/>
</dbReference>
<dbReference type="InterPro" id="IPR018490">
    <property type="entry name" value="cNMP-bd_dom_sf"/>
</dbReference>
<keyword evidence="7" id="KW-1185">Reference proteome</keyword>
<evidence type="ECO:0000313" key="7">
    <source>
        <dbReference type="Proteomes" id="UP000198417"/>
    </source>
</evidence>
<dbReference type="InterPro" id="IPR014710">
    <property type="entry name" value="RmlC-like_jellyroll"/>
</dbReference>
<dbReference type="SUPFAM" id="SSF46785">
    <property type="entry name" value="Winged helix' DNA-binding domain"/>
    <property type="match status" value="1"/>
</dbReference>
<reference evidence="6 7" key="1">
    <citation type="submission" date="2017-06" db="EMBL/GenBank/DDBJ databases">
        <authorList>
            <person name="Kim H.J."/>
            <person name="Triplett B.A."/>
        </authorList>
    </citation>
    <scope>NUCLEOTIDE SEQUENCE [LARGE SCALE GENOMIC DNA]</scope>
    <source>
        <strain evidence="6 7">DSM 29052</strain>
    </source>
</reference>
<organism evidence="6 7">
    <name type="scientific">Puniceibacterium sediminis</name>
    <dbReference type="NCBI Taxonomy" id="1608407"/>
    <lineage>
        <taxon>Bacteria</taxon>
        <taxon>Pseudomonadati</taxon>
        <taxon>Pseudomonadota</taxon>
        <taxon>Alphaproteobacteria</taxon>
        <taxon>Rhodobacterales</taxon>
        <taxon>Paracoccaceae</taxon>
        <taxon>Puniceibacterium</taxon>
    </lineage>
</organism>
<dbReference type="InterPro" id="IPR036388">
    <property type="entry name" value="WH-like_DNA-bd_sf"/>
</dbReference>
<evidence type="ECO:0000259" key="5">
    <source>
        <dbReference type="PROSITE" id="PS51063"/>
    </source>
</evidence>
<evidence type="ECO:0000256" key="3">
    <source>
        <dbReference type="ARBA" id="ARBA00023163"/>
    </source>
</evidence>
<dbReference type="OrthoDB" id="5290098at2"/>
<dbReference type="Gene3D" id="1.10.10.10">
    <property type="entry name" value="Winged helix-like DNA-binding domain superfamily/Winged helix DNA-binding domain"/>
    <property type="match status" value="1"/>
</dbReference>
<evidence type="ECO:0000256" key="1">
    <source>
        <dbReference type="ARBA" id="ARBA00023015"/>
    </source>
</evidence>
<keyword evidence="1" id="KW-0805">Transcription regulation</keyword>
<dbReference type="SMART" id="SM00419">
    <property type="entry name" value="HTH_CRP"/>
    <property type="match status" value="1"/>
</dbReference>
<protein>
    <submittedName>
        <fullName evidence="6">cAMP-binding domain of CRP or a regulatory subunit of cAMP-dependent protein kinases</fullName>
    </submittedName>
</protein>
<dbReference type="AlphaFoldDB" id="A0A238VHA8"/>
<dbReference type="PROSITE" id="PS51063">
    <property type="entry name" value="HTH_CRP_2"/>
    <property type="match status" value="1"/>
</dbReference>
<dbReference type="GO" id="GO:0016301">
    <property type="term" value="F:kinase activity"/>
    <property type="evidence" value="ECO:0007669"/>
    <property type="project" value="UniProtKB-KW"/>
</dbReference>
<name>A0A238VHA8_9RHOB</name>
<keyword evidence="6" id="KW-0418">Kinase</keyword>
<sequence length="222" mass="24725">MKTSLRFPHLKNCALLEDMPPCEKAAFLDDCIVQTHVGATEILTQGEPSPGFILIATGTVEISYLSVDGHRAIITQLSTGDAVGEPEVFAQLPCVASAVVHPNTVTLLYPSSKLRTMMRSEIFVRNVSRSYVLRMQRDNQFKAIDQFQPAEQRISSYLWHLSAEDRVVRITQSYLANVVGCSRQTVNKVLGRLRDEDLIAIRKEEIEILNPDGLGSQLTRGL</sequence>
<dbReference type="RefSeq" id="WP_089269108.1">
    <property type="nucleotide sequence ID" value="NZ_FZNN01000002.1"/>
</dbReference>
<keyword evidence="3" id="KW-0804">Transcription</keyword>